<accession>A0AC61MTY5</accession>
<proteinExistence type="predicted"/>
<evidence type="ECO:0000313" key="2">
    <source>
        <dbReference type="Proteomes" id="UP000595814"/>
    </source>
</evidence>
<evidence type="ECO:0000313" key="1">
    <source>
        <dbReference type="EMBL" id="QQK08100.1"/>
    </source>
</evidence>
<gene>
    <name evidence="1" type="ORF">JFY71_00770</name>
</gene>
<sequence length="286" mass="32306">MSNRTFLFMPGNNPSMILNSDVLGSDVVILDLEDSVSLDEKDSARILVREALKSLPFINSKVTVRINPTDSPYWRKDLEEIIPMNPYGIVIPKANKKSIIWIEKEINNISKFNTENNIYFYLLIEKPSDLIHIKEIVESSNRIKGILLGAEDYCSYMGIKRTKDSKEIEYARFVIATTAKAYNLECVDTPFTDVDDLDGLKVDTEFAKAVGFSGKLSINPKHIDLINEIFSPSLEEIEYAKAIVEADKNAKEKGIGVFSFNGKMVDLPVVRRAEMIIDSAKKWSLL</sequence>
<dbReference type="EMBL" id="CP066744">
    <property type="protein sequence ID" value="QQK08100.1"/>
    <property type="molecule type" value="Genomic_DNA"/>
</dbReference>
<organism evidence="1 2">
    <name type="scientific">Miniphocaeibacter halophilus</name>
    <dbReference type="NCBI Taxonomy" id="2931922"/>
    <lineage>
        <taxon>Bacteria</taxon>
        <taxon>Bacillati</taxon>
        <taxon>Bacillota</taxon>
        <taxon>Tissierellia</taxon>
        <taxon>Tissierellales</taxon>
        <taxon>Peptoniphilaceae</taxon>
        <taxon>Miniphocaeibacter</taxon>
    </lineage>
</organism>
<protein>
    <submittedName>
        <fullName evidence="1">CoA ester lyase</fullName>
    </submittedName>
</protein>
<name>A0AC61MTY5_9FIRM</name>
<keyword evidence="2" id="KW-1185">Reference proteome</keyword>
<dbReference type="Proteomes" id="UP000595814">
    <property type="component" value="Chromosome"/>
</dbReference>
<reference evidence="1 2" key="1">
    <citation type="journal article" date="2022" name="Int. J. Syst. Evol. Microbiol.">
        <title>Miniphocaeibacter halophilus sp. nov., an ammonium-tolerant acetate-producing bacterium isolated from a biogas system.</title>
        <authorList>
            <person name="Schnurer A."/>
            <person name="Singh A."/>
            <person name="Bi S."/>
            <person name="Qiao W."/>
            <person name="Westerholm M."/>
        </authorList>
    </citation>
    <scope>NUCLEOTIDE SEQUENCE [LARGE SCALE GENOMIC DNA]</scope>
    <source>
        <strain evidence="1 2">AMB_01</strain>
    </source>
</reference>
<keyword evidence="1" id="KW-0456">Lyase</keyword>